<reference evidence="1 2" key="1">
    <citation type="submission" date="2016-10" db="EMBL/GenBank/DDBJ databases">
        <authorList>
            <person name="de Groot N.N."/>
        </authorList>
    </citation>
    <scope>NUCLEOTIDE SEQUENCE [LARGE SCALE GENOMIC DNA]</scope>
    <source>
        <strain evidence="1 2">DSM 25927</strain>
    </source>
</reference>
<dbReference type="AlphaFoldDB" id="A0A1H9IWJ6"/>
<proteinExistence type="predicted"/>
<dbReference type="RefSeq" id="WP_093287317.1">
    <property type="nucleotide sequence ID" value="NZ_FOFS01000010.1"/>
</dbReference>
<dbReference type="Proteomes" id="UP000199233">
    <property type="component" value="Unassembled WGS sequence"/>
</dbReference>
<evidence type="ECO:0000313" key="2">
    <source>
        <dbReference type="Proteomes" id="UP000199233"/>
    </source>
</evidence>
<protein>
    <submittedName>
        <fullName evidence="1">Uncharacterized protein</fullName>
    </submittedName>
</protein>
<dbReference type="EMBL" id="FOFS01000010">
    <property type="protein sequence ID" value="SEQ79171.1"/>
    <property type="molecule type" value="Genomic_DNA"/>
</dbReference>
<sequence>MKNIQVFDGARNAVYDIFSATDEEFNLIFPAGQDVAFIDEVYERGDANQLDATFNLIWTRRIPKREAQGIHGLLFYELDEKKIYYPTRKDEEATNPDGGRLR</sequence>
<name>A0A1H9IWJ6_9GAMM</name>
<dbReference type="OrthoDB" id="8761919at2"/>
<keyword evidence="2" id="KW-1185">Reference proteome</keyword>
<evidence type="ECO:0000313" key="1">
    <source>
        <dbReference type="EMBL" id="SEQ79171.1"/>
    </source>
</evidence>
<organism evidence="1 2">
    <name type="scientific">Solimonas aquatica</name>
    <dbReference type="NCBI Taxonomy" id="489703"/>
    <lineage>
        <taxon>Bacteria</taxon>
        <taxon>Pseudomonadati</taxon>
        <taxon>Pseudomonadota</taxon>
        <taxon>Gammaproteobacteria</taxon>
        <taxon>Nevskiales</taxon>
        <taxon>Nevskiaceae</taxon>
        <taxon>Solimonas</taxon>
    </lineage>
</organism>
<gene>
    <name evidence="1" type="ORF">SAMN04488038_110215</name>
</gene>
<accession>A0A1H9IWJ6</accession>